<dbReference type="Proteomes" id="UP001501175">
    <property type="component" value="Unassembled WGS sequence"/>
</dbReference>
<keyword evidence="4" id="KW-1185">Reference proteome</keyword>
<feature type="domain" description="HTH LytTR-type" evidence="2">
    <location>
        <begin position="149"/>
        <end position="258"/>
    </location>
</feature>
<dbReference type="Gene3D" id="2.40.50.1020">
    <property type="entry name" value="LytTr DNA-binding domain"/>
    <property type="match status" value="1"/>
</dbReference>
<dbReference type="SMART" id="SM00850">
    <property type="entry name" value="LytTR"/>
    <property type="match status" value="1"/>
</dbReference>
<dbReference type="InterPro" id="IPR007492">
    <property type="entry name" value="LytTR_DNA-bd_dom"/>
</dbReference>
<proteinExistence type="predicted"/>
<dbReference type="PANTHER" id="PTHR37299:SF1">
    <property type="entry name" value="STAGE 0 SPORULATION PROTEIN A HOMOLOG"/>
    <property type="match status" value="1"/>
</dbReference>
<dbReference type="PROSITE" id="PS50930">
    <property type="entry name" value="HTH_LYTTR"/>
    <property type="match status" value="1"/>
</dbReference>
<reference evidence="4" key="1">
    <citation type="journal article" date="2019" name="Int. J. Syst. Evol. Microbiol.">
        <title>The Global Catalogue of Microorganisms (GCM) 10K type strain sequencing project: providing services to taxonomists for standard genome sequencing and annotation.</title>
        <authorList>
            <consortium name="The Broad Institute Genomics Platform"/>
            <consortium name="The Broad Institute Genome Sequencing Center for Infectious Disease"/>
            <person name="Wu L."/>
            <person name="Ma J."/>
        </authorList>
    </citation>
    <scope>NUCLEOTIDE SEQUENCE [LARGE SCALE GENOMIC DNA]</scope>
    <source>
        <strain evidence="4">JCM 17927</strain>
    </source>
</reference>
<name>A0ABP8NL55_9BACT</name>
<dbReference type="InterPro" id="IPR046947">
    <property type="entry name" value="LytR-like"/>
</dbReference>
<comment type="caution">
    <text evidence="3">The sequence shown here is derived from an EMBL/GenBank/DDBJ whole genome shotgun (WGS) entry which is preliminary data.</text>
</comment>
<accession>A0ABP8NL55</accession>
<evidence type="ECO:0000313" key="3">
    <source>
        <dbReference type="EMBL" id="GAA4467645.1"/>
    </source>
</evidence>
<keyword evidence="1" id="KW-1133">Transmembrane helix</keyword>
<sequence length="259" mass="30040">MREYLRKRPYVTGLAGLVLLITVLKHKTLPPASALLLEFGLQYSFSLTSWQVQLFIFRYFLRREEQKAIRLPLILKVSGTNLFFFAVFYLLAYLLIVLVIYDRSFNLHNYLIGFLIGLLFAAAVNLYFWLDQLLRAQPERGKIYTSELLRINTGGQTMQVPITDIACFQLLEKIVFVVLRNGRKMSTDFTISELEASLEQDTFYRLNRQVIVSRNSIQSVQPIENFKLKVSLNVADSTLSDLTVSRYKTAAFRKWLNND</sequence>
<dbReference type="RefSeq" id="WP_345248557.1">
    <property type="nucleotide sequence ID" value="NZ_BAABHD010000082.1"/>
</dbReference>
<organism evidence="3 4">
    <name type="scientific">Nibrella saemangeumensis</name>
    <dbReference type="NCBI Taxonomy" id="1084526"/>
    <lineage>
        <taxon>Bacteria</taxon>
        <taxon>Pseudomonadati</taxon>
        <taxon>Bacteroidota</taxon>
        <taxon>Cytophagia</taxon>
        <taxon>Cytophagales</taxon>
        <taxon>Spirosomataceae</taxon>
        <taxon>Nibrella</taxon>
    </lineage>
</organism>
<protein>
    <recommendedName>
        <fullName evidence="2">HTH LytTR-type domain-containing protein</fullName>
    </recommendedName>
</protein>
<evidence type="ECO:0000313" key="4">
    <source>
        <dbReference type="Proteomes" id="UP001501175"/>
    </source>
</evidence>
<dbReference type="PANTHER" id="PTHR37299">
    <property type="entry name" value="TRANSCRIPTIONAL REGULATOR-RELATED"/>
    <property type="match status" value="1"/>
</dbReference>
<gene>
    <name evidence="3" type="ORF">GCM10023189_51690</name>
</gene>
<dbReference type="EMBL" id="BAABHD010000082">
    <property type="protein sequence ID" value="GAA4467645.1"/>
    <property type="molecule type" value="Genomic_DNA"/>
</dbReference>
<evidence type="ECO:0000256" key="1">
    <source>
        <dbReference type="SAM" id="Phobius"/>
    </source>
</evidence>
<keyword evidence="1" id="KW-0472">Membrane</keyword>
<keyword evidence="1" id="KW-0812">Transmembrane</keyword>
<feature type="transmembrane region" description="Helical" evidence="1">
    <location>
        <begin position="82"/>
        <end position="101"/>
    </location>
</feature>
<evidence type="ECO:0000259" key="2">
    <source>
        <dbReference type="PROSITE" id="PS50930"/>
    </source>
</evidence>
<feature type="transmembrane region" description="Helical" evidence="1">
    <location>
        <begin position="41"/>
        <end position="61"/>
    </location>
</feature>
<feature type="transmembrane region" description="Helical" evidence="1">
    <location>
        <begin position="107"/>
        <end position="130"/>
    </location>
</feature>
<dbReference type="Pfam" id="PF04397">
    <property type="entry name" value="LytTR"/>
    <property type="match status" value="1"/>
</dbReference>